<name>A0A8K0PH29_9PEZI</name>
<evidence type="ECO:0000256" key="2">
    <source>
        <dbReference type="ARBA" id="ARBA00023002"/>
    </source>
</evidence>
<sequence length="221" mass="24012">MDRLMFRAKILKDGILGVLFCLIGGLLPAMRPTYRDLTGKTAIVTGSNSGIGYGFALQLAEMGATVILACRNEKKATKARDVMLEACPSAKVETLSLDTASLYSVTTFAQNWRNGPIDILAHNAGVSLVPDGKELTEDGYEYEYQVNFLSSFLLTHLLERHFSKDARVIFTSSIGSYFGGIPNGFEVAQTKGKVGRCVPYPDTGVLNLRPAGTCAEQRSLF</sequence>
<evidence type="ECO:0000313" key="5">
    <source>
        <dbReference type="Proteomes" id="UP000809789"/>
    </source>
</evidence>
<feature type="transmembrane region" description="Helical" evidence="3">
    <location>
        <begin position="51"/>
        <end position="70"/>
    </location>
</feature>
<keyword evidence="2" id="KW-0560">Oxidoreductase</keyword>
<dbReference type="Proteomes" id="UP000809789">
    <property type="component" value="Unassembled WGS sequence"/>
</dbReference>
<dbReference type="Gene3D" id="3.40.50.720">
    <property type="entry name" value="NAD(P)-binding Rossmann-like Domain"/>
    <property type="match status" value="1"/>
</dbReference>
<keyword evidence="3" id="KW-0812">Transmembrane</keyword>
<evidence type="ECO:0000256" key="1">
    <source>
        <dbReference type="ARBA" id="ARBA00006484"/>
    </source>
</evidence>
<reference evidence="4" key="1">
    <citation type="submission" date="2021-07" db="EMBL/GenBank/DDBJ databases">
        <title>Elsinoe batatas strain:CRI-CJ2 Genome sequencing and assembly.</title>
        <authorList>
            <person name="Huang L."/>
        </authorList>
    </citation>
    <scope>NUCLEOTIDE SEQUENCE</scope>
    <source>
        <strain evidence="4">CRI-CJ2</strain>
    </source>
</reference>
<comment type="caution">
    <text evidence="4">The sequence shown here is derived from an EMBL/GenBank/DDBJ whole genome shotgun (WGS) entry which is preliminary data.</text>
</comment>
<dbReference type="OrthoDB" id="542013at2759"/>
<dbReference type="InterPro" id="IPR002347">
    <property type="entry name" value="SDR_fam"/>
</dbReference>
<organism evidence="4 5">
    <name type="scientific">Elsinoe batatas</name>
    <dbReference type="NCBI Taxonomy" id="2601811"/>
    <lineage>
        <taxon>Eukaryota</taxon>
        <taxon>Fungi</taxon>
        <taxon>Dikarya</taxon>
        <taxon>Ascomycota</taxon>
        <taxon>Pezizomycotina</taxon>
        <taxon>Dothideomycetes</taxon>
        <taxon>Dothideomycetidae</taxon>
        <taxon>Myriangiales</taxon>
        <taxon>Elsinoaceae</taxon>
        <taxon>Elsinoe</taxon>
    </lineage>
</organism>
<dbReference type="EMBL" id="JAESVG020000003">
    <property type="protein sequence ID" value="KAG8629596.1"/>
    <property type="molecule type" value="Genomic_DNA"/>
</dbReference>
<proteinExistence type="inferred from homology"/>
<protein>
    <submittedName>
        <fullName evidence="4">Uncharacterized protein</fullName>
    </submittedName>
</protein>
<dbReference type="Pfam" id="PF00106">
    <property type="entry name" value="adh_short"/>
    <property type="match status" value="1"/>
</dbReference>
<dbReference type="GO" id="GO:0016491">
    <property type="term" value="F:oxidoreductase activity"/>
    <property type="evidence" value="ECO:0007669"/>
    <property type="project" value="UniProtKB-KW"/>
</dbReference>
<dbReference type="SUPFAM" id="SSF51735">
    <property type="entry name" value="NAD(P)-binding Rossmann-fold domains"/>
    <property type="match status" value="1"/>
</dbReference>
<keyword evidence="3" id="KW-0472">Membrane</keyword>
<dbReference type="PRINTS" id="PR00081">
    <property type="entry name" value="GDHRDH"/>
</dbReference>
<keyword evidence="3" id="KW-1133">Transmembrane helix</keyword>
<keyword evidence="5" id="KW-1185">Reference proteome</keyword>
<dbReference type="PANTHER" id="PTHR24320">
    <property type="entry name" value="RETINOL DEHYDROGENASE"/>
    <property type="match status" value="1"/>
</dbReference>
<gene>
    <name evidence="4" type="ORF">KVT40_003461</name>
</gene>
<accession>A0A8K0PH29</accession>
<evidence type="ECO:0000313" key="4">
    <source>
        <dbReference type="EMBL" id="KAG8629596.1"/>
    </source>
</evidence>
<dbReference type="InterPro" id="IPR036291">
    <property type="entry name" value="NAD(P)-bd_dom_sf"/>
</dbReference>
<evidence type="ECO:0000256" key="3">
    <source>
        <dbReference type="SAM" id="Phobius"/>
    </source>
</evidence>
<comment type="similarity">
    <text evidence="1">Belongs to the short-chain dehydrogenases/reductases (SDR) family.</text>
</comment>
<dbReference type="PANTHER" id="PTHR24320:SF152">
    <property type="entry name" value="SHORT-CHAIN DEHYDROGENASE_REDUCTASE FAMILY PROTEIN"/>
    <property type="match status" value="1"/>
</dbReference>
<dbReference type="AlphaFoldDB" id="A0A8K0PH29"/>